<feature type="region of interest" description="Disordered" evidence="1">
    <location>
        <begin position="1"/>
        <end position="132"/>
    </location>
</feature>
<feature type="compositionally biased region" description="Polar residues" evidence="1">
    <location>
        <begin position="1"/>
        <end position="10"/>
    </location>
</feature>
<name>A0A9P5TXV5_9AGAR</name>
<evidence type="ECO:0000313" key="2">
    <source>
        <dbReference type="EMBL" id="KAF9059176.1"/>
    </source>
</evidence>
<dbReference type="AlphaFoldDB" id="A0A9P5TXV5"/>
<sequence>MPQHAISSLQMPAEDDGNQGDVESDDMESGNILDRPVCHSALPKKRAPNVQIEIVPDEDLVATSSKRQSPHVNFVKASESRPASSKSDSNNPVADASPDGVHSTNKPRLSNPDRVPSLGATPKPSPSHKSTKINYVKVGSDDQGVSSLSELDDTPTLNRNAMTNKADNVYLRKHIKFLIREEVKTRKMQQHFCKLLESPAPDLHQILRAIYSYLGHAEFASMFVQDMQSSNGVSETPSRPKRKEWQPPRHRPTVRVSLAEQVRLETKELMVPTLVDSDSDPSTSSTPVKTSGKTPLCQG</sequence>
<feature type="compositionally biased region" description="Low complexity" evidence="1">
    <location>
        <begin position="271"/>
        <end position="288"/>
    </location>
</feature>
<evidence type="ECO:0000256" key="1">
    <source>
        <dbReference type="SAM" id="MobiDB-lite"/>
    </source>
</evidence>
<feature type="region of interest" description="Disordered" evidence="1">
    <location>
        <begin position="229"/>
        <end position="299"/>
    </location>
</feature>
<organism evidence="2 3">
    <name type="scientific">Rhodocollybia butyracea</name>
    <dbReference type="NCBI Taxonomy" id="206335"/>
    <lineage>
        <taxon>Eukaryota</taxon>
        <taxon>Fungi</taxon>
        <taxon>Dikarya</taxon>
        <taxon>Basidiomycota</taxon>
        <taxon>Agaricomycotina</taxon>
        <taxon>Agaricomycetes</taxon>
        <taxon>Agaricomycetidae</taxon>
        <taxon>Agaricales</taxon>
        <taxon>Marasmiineae</taxon>
        <taxon>Omphalotaceae</taxon>
        <taxon>Rhodocollybia</taxon>
    </lineage>
</organism>
<gene>
    <name evidence="2" type="ORF">BDP27DRAFT_1371784</name>
</gene>
<protein>
    <submittedName>
        <fullName evidence="2">Uncharacterized protein</fullName>
    </submittedName>
</protein>
<dbReference type="Proteomes" id="UP000772434">
    <property type="component" value="Unassembled WGS sequence"/>
</dbReference>
<feature type="compositionally biased region" description="Polar residues" evidence="1">
    <location>
        <begin position="62"/>
        <end position="71"/>
    </location>
</feature>
<evidence type="ECO:0000313" key="3">
    <source>
        <dbReference type="Proteomes" id="UP000772434"/>
    </source>
</evidence>
<reference evidence="2" key="1">
    <citation type="submission" date="2020-11" db="EMBL/GenBank/DDBJ databases">
        <authorList>
            <consortium name="DOE Joint Genome Institute"/>
            <person name="Ahrendt S."/>
            <person name="Riley R."/>
            <person name="Andreopoulos W."/>
            <person name="Labutti K."/>
            <person name="Pangilinan J."/>
            <person name="Ruiz-Duenas F.J."/>
            <person name="Barrasa J.M."/>
            <person name="Sanchez-Garcia M."/>
            <person name="Camarero S."/>
            <person name="Miyauchi S."/>
            <person name="Serrano A."/>
            <person name="Linde D."/>
            <person name="Babiker R."/>
            <person name="Drula E."/>
            <person name="Ayuso-Fernandez I."/>
            <person name="Pacheco R."/>
            <person name="Padilla G."/>
            <person name="Ferreira P."/>
            <person name="Barriuso J."/>
            <person name="Kellner H."/>
            <person name="Castanera R."/>
            <person name="Alfaro M."/>
            <person name="Ramirez L."/>
            <person name="Pisabarro A.G."/>
            <person name="Kuo A."/>
            <person name="Tritt A."/>
            <person name="Lipzen A."/>
            <person name="He G."/>
            <person name="Yan M."/>
            <person name="Ng V."/>
            <person name="Cullen D."/>
            <person name="Martin F."/>
            <person name="Rosso M.-N."/>
            <person name="Henrissat B."/>
            <person name="Hibbett D."/>
            <person name="Martinez A.T."/>
            <person name="Grigoriev I.V."/>
        </authorList>
    </citation>
    <scope>NUCLEOTIDE SEQUENCE</scope>
    <source>
        <strain evidence="2">AH 40177</strain>
    </source>
</reference>
<comment type="caution">
    <text evidence="2">The sequence shown here is derived from an EMBL/GenBank/DDBJ whole genome shotgun (WGS) entry which is preliminary data.</text>
</comment>
<keyword evidence="3" id="KW-1185">Reference proteome</keyword>
<accession>A0A9P5TXV5</accession>
<feature type="compositionally biased region" description="Acidic residues" evidence="1">
    <location>
        <begin position="13"/>
        <end position="28"/>
    </location>
</feature>
<feature type="compositionally biased region" description="Polar residues" evidence="1">
    <location>
        <begin position="81"/>
        <end position="92"/>
    </location>
</feature>
<proteinExistence type="predicted"/>
<dbReference type="EMBL" id="JADNRY010000320">
    <property type="protein sequence ID" value="KAF9059176.1"/>
    <property type="molecule type" value="Genomic_DNA"/>
</dbReference>